<dbReference type="AlphaFoldDB" id="A0A0L0SLG5"/>
<keyword evidence="2" id="KW-1185">Reference proteome</keyword>
<reference evidence="2" key="2">
    <citation type="submission" date="2009-11" db="EMBL/GenBank/DDBJ databases">
        <title>The Genome Sequence of Allomyces macrogynus strain ATCC 38327.</title>
        <authorList>
            <consortium name="The Broad Institute Genome Sequencing Platform"/>
            <person name="Russ C."/>
            <person name="Cuomo C."/>
            <person name="Shea T."/>
            <person name="Young S.K."/>
            <person name="Zeng Q."/>
            <person name="Koehrsen M."/>
            <person name="Haas B."/>
            <person name="Borodovsky M."/>
            <person name="Guigo R."/>
            <person name="Alvarado L."/>
            <person name="Berlin A."/>
            <person name="Borenstein D."/>
            <person name="Chen Z."/>
            <person name="Engels R."/>
            <person name="Freedman E."/>
            <person name="Gellesch M."/>
            <person name="Goldberg J."/>
            <person name="Griggs A."/>
            <person name="Gujja S."/>
            <person name="Heiman D."/>
            <person name="Hepburn T."/>
            <person name="Howarth C."/>
            <person name="Jen D."/>
            <person name="Larson L."/>
            <person name="Lewis B."/>
            <person name="Mehta T."/>
            <person name="Park D."/>
            <person name="Pearson M."/>
            <person name="Roberts A."/>
            <person name="Saif S."/>
            <person name="Shenoy N."/>
            <person name="Sisk P."/>
            <person name="Stolte C."/>
            <person name="Sykes S."/>
            <person name="Walk T."/>
            <person name="White J."/>
            <person name="Yandava C."/>
            <person name="Burger G."/>
            <person name="Gray M.W."/>
            <person name="Holland P.W.H."/>
            <person name="King N."/>
            <person name="Lang F.B.F."/>
            <person name="Roger A.J."/>
            <person name="Ruiz-Trillo I."/>
            <person name="Lander E."/>
            <person name="Nusbaum C."/>
        </authorList>
    </citation>
    <scope>NUCLEOTIDE SEQUENCE [LARGE SCALE GENOMIC DNA]</scope>
    <source>
        <strain evidence="2">ATCC 38327</strain>
    </source>
</reference>
<dbReference type="VEuPathDB" id="FungiDB:AMAG_08374"/>
<dbReference type="EMBL" id="GG745341">
    <property type="protein sequence ID" value="KNE63225.1"/>
    <property type="molecule type" value="Genomic_DNA"/>
</dbReference>
<sequence length="164" mass="17562">MAFKPEALRFNTECRMPPPTTLTQAIDVPEAILNFGDKFNVKLAWSGYLSAARTTKTTTLTGDIFIAQLDAAAADAVLIVDGDTPHWSAFATILFMRTPSDALAVKVAAMDRISSAAHAAQVGLLAATFSLGLEEEILAKRHGPFPDCAKPFLPLDPYSGLLLN</sequence>
<dbReference type="OrthoDB" id="10660268at2759"/>
<dbReference type="Proteomes" id="UP000054350">
    <property type="component" value="Unassembled WGS sequence"/>
</dbReference>
<name>A0A0L0SLG5_ALLM3</name>
<organism evidence="1 2">
    <name type="scientific">Allomyces macrogynus (strain ATCC 38327)</name>
    <name type="common">Allomyces javanicus var. macrogynus</name>
    <dbReference type="NCBI Taxonomy" id="578462"/>
    <lineage>
        <taxon>Eukaryota</taxon>
        <taxon>Fungi</taxon>
        <taxon>Fungi incertae sedis</taxon>
        <taxon>Blastocladiomycota</taxon>
        <taxon>Blastocladiomycetes</taxon>
        <taxon>Blastocladiales</taxon>
        <taxon>Blastocladiaceae</taxon>
        <taxon>Allomyces</taxon>
    </lineage>
</organism>
<evidence type="ECO:0000313" key="1">
    <source>
        <dbReference type="EMBL" id="KNE63225.1"/>
    </source>
</evidence>
<accession>A0A0L0SLG5</accession>
<proteinExistence type="predicted"/>
<evidence type="ECO:0000313" key="2">
    <source>
        <dbReference type="Proteomes" id="UP000054350"/>
    </source>
</evidence>
<gene>
    <name evidence="1" type="ORF">AMAG_08374</name>
</gene>
<protein>
    <submittedName>
        <fullName evidence="1">Uncharacterized protein</fullName>
    </submittedName>
</protein>
<reference evidence="1 2" key="1">
    <citation type="submission" date="2009-11" db="EMBL/GenBank/DDBJ databases">
        <title>Annotation of Allomyces macrogynus ATCC 38327.</title>
        <authorList>
            <consortium name="The Broad Institute Genome Sequencing Platform"/>
            <person name="Russ C."/>
            <person name="Cuomo C."/>
            <person name="Burger G."/>
            <person name="Gray M.W."/>
            <person name="Holland P.W.H."/>
            <person name="King N."/>
            <person name="Lang F.B.F."/>
            <person name="Roger A.J."/>
            <person name="Ruiz-Trillo I."/>
            <person name="Young S.K."/>
            <person name="Zeng Q."/>
            <person name="Gargeya S."/>
            <person name="Fitzgerald M."/>
            <person name="Haas B."/>
            <person name="Abouelleil A."/>
            <person name="Alvarado L."/>
            <person name="Arachchi H.M."/>
            <person name="Berlin A."/>
            <person name="Chapman S.B."/>
            <person name="Gearin G."/>
            <person name="Goldberg J."/>
            <person name="Griggs A."/>
            <person name="Gujja S."/>
            <person name="Hansen M."/>
            <person name="Heiman D."/>
            <person name="Howarth C."/>
            <person name="Larimer J."/>
            <person name="Lui A."/>
            <person name="MacDonald P.J.P."/>
            <person name="McCowen C."/>
            <person name="Montmayeur A."/>
            <person name="Murphy C."/>
            <person name="Neiman D."/>
            <person name="Pearson M."/>
            <person name="Priest M."/>
            <person name="Roberts A."/>
            <person name="Saif S."/>
            <person name="Shea T."/>
            <person name="Sisk P."/>
            <person name="Stolte C."/>
            <person name="Sykes S."/>
            <person name="Wortman J."/>
            <person name="Nusbaum C."/>
            <person name="Birren B."/>
        </authorList>
    </citation>
    <scope>NUCLEOTIDE SEQUENCE [LARGE SCALE GENOMIC DNA]</scope>
    <source>
        <strain evidence="1 2">ATCC 38327</strain>
    </source>
</reference>